<dbReference type="PROSITE" id="PS51257">
    <property type="entry name" value="PROKAR_LIPOPROTEIN"/>
    <property type="match status" value="1"/>
</dbReference>
<dbReference type="PANTHER" id="PTHR30532:SF29">
    <property type="entry name" value="FE(3+) DICITRATE-BINDING PERIPLASMIC PROTEIN"/>
    <property type="match status" value="1"/>
</dbReference>
<dbReference type="PROSITE" id="PS50983">
    <property type="entry name" value="FE_B12_PBP"/>
    <property type="match status" value="1"/>
</dbReference>
<evidence type="ECO:0000256" key="1">
    <source>
        <dbReference type="ARBA" id="ARBA00004196"/>
    </source>
</evidence>
<dbReference type="PANTHER" id="PTHR30532">
    <property type="entry name" value="IRON III DICITRATE-BINDING PERIPLASMIC PROTEIN"/>
    <property type="match status" value="1"/>
</dbReference>
<evidence type="ECO:0000256" key="5">
    <source>
        <dbReference type="SAM" id="Coils"/>
    </source>
</evidence>
<evidence type="ECO:0000256" key="4">
    <source>
        <dbReference type="ARBA" id="ARBA00022729"/>
    </source>
</evidence>
<dbReference type="Gene3D" id="3.40.50.1980">
    <property type="entry name" value="Nitrogenase molybdenum iron protein domain"/>
    <property type="match status" value="2"/>
</dbReference>
<dbReference type="SUPFAM" id="SSF53807">
    <property type="entry name" value="Helical backbone' metal receptor"/>
    <property type="match status" value="1"/>
</dbReference>
<dbReference type="RefSeq" id="WP_209846983.1">
    <property type="nucleotide sequence ID" value="NZ_CBCRVE010000002.1"/>
</dbReference>
<evidence type="ECO:0000256" key="3">
    <source>
        <dbReference type="ARBA" id="ARBA00022448"/>
    </source>
</evidence>
<proteinExistence type="inferred from homology"/>
<evidence type="ECO:0000259" key="8">
    <source>
        <dbReference type="PROSITE" id="PS50983"/>
    </source>
</evidence>
<organism evidence="9 10">
    <name type="scientific">Paenibacillus sediminis</name>
    <dbReference type="NCBI Taxonomy" id="664909"/>
    <lineage>
        <taxon>Bacteria</taxon>
        <taxon>Bacillati</taxon>
        <taxon>Bacillota</taxon>
        <taxon>Bacilli</taxon>
        <taxon>Bacillales</taxon>
        <taxon>Paenibacillaceae</taxon>
        <taxon>Paenibacillus</taxon>
    </lineage>
</organism>
<comment type="similarity">
    <text evidence="2">Belongs to the bacterial solute-binding protein 8 family.</text>
</comment>
<keyword evidence="4 7" id="KW-0732">Signal</keyword>
<accession>A0ABS4H336</accession>
<keyword evidence="3" id="KW-0813">Transport</keyword>
<feature type="domain" description="Fe/B12 periplasmic-binding" evidence="8">
    <location>
        <begin position="60"/>
        <end position="327"/>
    </location>
</feature>
<feature type="region of interest" description="Disordered" evidence="6">
    <location>
        <begin position="29"/>
        <end position="60"/>
    </location>
</feature>
<evidence type="ECO:0000256" key="2">
    <source>
        <dbReference type="ARBA" id="ARBA00008814"/>
    </source>
</evidence>
<keyword evidence="10" id="KW-1185">Reference proteome</keyword>
<feature type="coiled-coil region" evidence="5">
    <location>
        <begin position="175"/>
        <end position="202"/>
    </location>
</feature>
<name>A0ABS4H336_9BACL</name>
<evidence type="ECO:0000313" key="9">
    <source>
        <dbReference type="EMBL" id="MBP1936535.1"/>
    </source>
</evidence>
<sequence length="327" mass="35687">MFNVRKSLIVFISIFVLAAVLSACSGKGENSSSSSADSNSQTAPSTTTGAERTVKDSMGHDVTIPANPQRIIASYLEDYLTVLGIKPAAQWSIGDTVQDYLQPELKDVPKISWDLPPEAVASFNPDLIIVGSPAQVQNGLYDKYSKIAPTYVLGDELSKDWRAQLLKIADLTGKTDVAKKALEDYDKKVADAKQKVHQAIGDQTAAIIWVINKQLYLYEEDRFSGKVLYGDLGIKAPKLVASLPKSSATWDPITLEKLSELDADHIFLVKKSGLGEGKEFLDSPIWKGIPAVKQGHVYEVEDSGYWTNNGLIASEKTIDDVLKALVK</sequence>
<evidence type="ECO:0000313" key="10">
    <source>
        <dbReference type="Proteomes" id="UP001519273"/>
    </source>
</evidence>
<feature type="chain" id="PRO_5047368725" evidence="7">
    <location>
        <begin position="19"/>
        <end position="327"/>
    </location>
</feature>
<feature type="compositionally biased region" description="Polar residues" evidence="6">
    <location>
        <begin position="41"/>
        <end position="50"/>
    </location>
</feature>
<comment type="subcellular location">
    <subcellularLocation>
        <location evidence="1">Cell envelope</location>
    </subcellularLocation>
</comment>
<keyword evidence="5" id="KW-0175">Coiled coil</keyword>
<evidence type="ECO:0000256" key="6">
    <source>
        <dbReference type="SAM" id="MobiDB-lite"/>
    </source>
</evidence>
<dbReference type="InterPro" id="IPR051313">
    <property type="entry name" value="Bact_iron-sidero_bind"/>
</dbReference>
<feature type="compositionally biased region" description="Low complexity" evidence="6">
    <location>
        <begin position="29"/>
        <end position="40"/>
    </location>
</feature>
<gene>
    <name evidence="9" type="ORF">J2Z20_001396</name>
</gene>
<dbReference type="Pfam" id="PF01497">
    <property type="entry name" value="Peripla_BP_2"/>
    <property type="match status" value="1"/>
</dbReference>
<feature type="signal peptide" evidence="7">
    <location>
        <begin position="1"/>
        <end position="18"/>
    </location>
</feature>
<reference evidence="9 10" key="1">
    <citation type="submission" date="2021-03" db="EMBL/GenBank/DDBJ databases">
        <title>Genomic Encyclopedia of Type Strains, Phase IV (KMG-IV): sequencing the most valuable type-strain genomes for metagenomic binning, comparative biology and taxonomic classification.</title>
        <authorList>
            <person name="Goeker M."/>
        </authorList>
    </citation>
    <scope>NUCLEOTIDE SEQUENCE [LARGE SCALE GENOMIC DNA]</scope>
    <source>
        <strain evidence="9 10">DSM 23491</strain>
    </source>
</reference>
<dbReference type="CDD" id="cd01138">
    <property type="entry name" value="FeuA"/>
    <property type="match status" value="1"/>
</dbReference>
<evidence type="ECO:0000256" key="7">
    <source>
        <dbReference type="SAM" id="SignalP"/>
    </source>
</evidence>
<dbReference type="Proteomes" id="UP001519273">
    <property type="component" value="Unassembled WGS sequence"/>
</dbReference>
<comment type="caution">
    <text evidence="9">The sequence shown here is derived from an EMBL/GenBank/DDBJ whole genome shotgun (WGS) entry which is preliminary data.</text>
</comment>
<protein>
    <submittedName>
        <fullName evidence="9">Iron complex transport system substrate-binding protein</fullName>
    </submittedName>
</protein>
<dbReference type="EMBL" id="JAGGKP010000001">
    <property type="protein sequence ID" value="MBP1936535.1"/>
    <property type="molecule type" value="Genomic_DNA"/>
</dbReference>
<dbReference type="InterPro" id="IPR002491">
    <property type="entry name" value="ABC_transptr_periplasmic_BD"/>
</dbReference>